<name>A0ABR3GJB8_9PEZI</name>
<feature type="compositionally biased region" description="Acidic residues" evidence="6">
    <location>
        <begin position="125"/>
        <end position="148"/>
    </location>
</feature>
<organism evidence="9 10">
    <name type="scientific">Discina gigas</name>
    <dbReference type="NCBI Taxonomy" id="1032678"/>
    <lineage>
        <taxon>Eukaryota</taxon>
        <taxon>Fungi</taxon>
        <taxon>Dikarya</taxon>
        <taxon>Ascomycota</taxon>
        <taxon>Pezizomycotina</taxon>
        <taxon>Pezizomycetes</taxon>
        <taxon>Pezizales</taxon>
        <taxon>Discinaceae</taxon>
        <taxon>Discina</taxon>
    </lineage>
</organism>
<comment type="caution">
    <text evidence="9">The sequence shown here is derived from an EMBL/GenBank/DDBJ whole genome shotgun (WGS) entry which is preliminary data.</text>
</comment>
<evidence type="ECO:0000256" key="5">
    <source>
        <dbReference type="ARBA" id="ARBA00023242"/>
    </source>
</evidence>
<feature type="domain" description="Pru" evidence="8">
    <location>
        <begin position="2"/>
        <end position="125"/>
    </location>
</feature>
<evidence type="ECO:0000256" key="2">
    <source>
        <dbReference type="ARBA" id="ARBA00004496"/>
    </source>
</evidence>
<dbReference type="EMBL" id="JBBBZM010000058">
    <property type="protein sequence ID" value="KAL0636029.1"/>
    <property type="molecule type" value="Genomic_DNA"/>
</dbReference>
<keyword evidence="10" id="KW-1185">Reference proteome</keyword>
<dbReference type="InterPro" id="IPR032368">
    <property type="entry name" value="RPN13_DEUBAD"/>
</dbReference>
<dbReference type="PANTHER" id="PTHR12225:SF0">
    <property type="entry name" value="PROTEASOMAL UBIQUITIN RECEPTOR ADRM1"/>
    <property type="match status" value="1"/>
</dbReference>
<dbReference type="Pfam" id="PF16550">
    <property type="entry name" value="RPN13_C"/>
    <property type="match status" value="1"/>
</dbReference>
<keyword evidence="5" id="KW-0539">Nucleus</keyword>
<evidence type="ECO:0000313" key="9">
    <source>
        <dbReference type="EMBL" id="KAL0636029.1"/>
    </source>
</evidence>
<comment type="subcellular location">
    <subcellularLocation>
        <location evidence="2">Cytoplasm</location>
    </subcellularLocation>
    <subcellularLocation>
        <location evidence="1">Nucleus</location>
    </subcellularLocation>
</comment>
<gene>
    <name evidence="9" type="ORF">Q9L58_005058</name>
</gene>
<evidence type="ECO:0000256" key="4">
    <source>
        <dbReference type="ARBA" id="ARBA00022942"/>
    </source>
</evidence>
<reference evidence="9 10" key="1">
    <citation type="submission" date="2024-02" db="EMBL/GenBank/DDBJ databases">
        <title>Discinaceae phylogenomics.</title>
        <authorList>
            <person name="Dirks A.C."/>
            <person name="James T.Y."/>
        </authorList>
    </citation>
    <scope>NUCLEOTIDE SEQUENCE [LARGE SCALE GENOMIC DNA]</scope>
    <source>
        <strain evidence="9 10">ACD0624</strain>
    </source>
</reference>
<dbReference type="Gene3D" id="1.10.2020.20">
    <property type="match status" value="1"/>
</dbReference>
<dbReference type="Proteomes" id="UP001447188">
    <property type="component" value="Unassembled WGS sequence"/>
</dbReference>
<evidence type="ECO:0000256" key="3">
    <source>
        <dbReference type="ARBA" id="ARBA00022490"/>
    </source>
</evidence>
<evidence type="ECO:0000256" key="6">
    <source>
        <dbReference type="SAM" id="MobiDB-lite"/>
    </source>
</evidence>
<dbReference type="PROSITE" id="PS51916">
    <property type="entry name" value="DEUBAD"/>
    <property type="match status" value="1"/>
</dbReference>
<dbReference type="InterPro" id="IPR038633">
    <property type="entry name" value="Rpn13/ADRM1_Pru_sf"/>
</dbReference>
<dbReference type="PANTHER" id="PTHR12225">
    <property type="entry name" value="ADHESION REGULATING MOLECULE 1 110 KDA CELL MEMBRANE GLYCOPROTEIN"/>
    <property type="match status" value="1"/>
</dbReference>
<keyword evidence="3" id="KW-0963">Cytoplasm</keyword>
<dbReference type="InterPro" id="IPR006773">
    <property type="entry name" value="Rpn13/ADRM1"/>
</dbReference>
<feature type="compositionally biased region" description="Basic and acidic residues" evidence="6">
    <location>
        <begin position="149"/>
        <end position="159"/>
    </location>
</feature>
<dbReference type="InterPro" id="IPR044868">
    <property type="entry name" value="Rpn13/ADRM1_Pru"/>
</dbReference>
<evidence type="ECO:0000256" key="1">
    <source>
        <dbReference type="ARBA" id="ARBA00004123"/>
    </source>
</evidence>
<dbReference type="Gene3D" id="2.30.29.70">
    <property type="entry name" value="Proteasomal ubiquitin receptor Rpn13/ADRM1"/>
    <property type="match status" value="1"/>
</dbReference>
<accession>A0ABR3GJB8</accession>
<sequence>MAGLRPLIAIKAGKCTQSGTRIIPSPEPGLLYLYNSPDDELLHFCWRTRSAHEPEDDLIIFPSEATFTPYTACTTGRVFVLKFSSSSQRHFFWLQAKAESDTNMGHWSARDRRWGETIDRILQGADDDDEEMGDPDADLGSEDIEEEGNLSRRGGEDGGRAVSPSPFSSSATEPQSQNDFLKSLISSINVGGPSGPANYRQQTPSVSLHDLLSTSTTVPLLSSISGAALDNIIANLPPLLVPKNATEAQKRDVVRRVLQSPQFMQSCVSLSVALRDGALRGVADSLQVPLRPGEEAVADQIEAFVKGVKRGVEEEAEKDGGMDID</sequence>
<dbReference type="PROSITE" id="PS51917">
    <property type="entry name" value="PRU"/>
    <property type="match status" value="1"/>
</dbReference>
<dbReference type="InterPro" id="IPR038108">
    <property type="entry name" value="RPN13_DEUBAD_sf"/>
</dbReference>
<feature type="region of interest" description="Disordered" evidence="6">
    <location>
        <begin position="124"/>
        <end position="176"/>
    </location>
</feature>
<evidence type="ECO:0008006" key="11">
    <source>
        <dbReference type="Google" id="ProtNLM"/>
    </source>
</evidence>
<dbReference type="InterPro" id="IPR044867">
    <property type="entry name" value="DEUBAD_dom"/>
</dbReference>
<evidence type="ECO:0000259" key="7">
    <source>
        <dbReference type="PROSITE" id="PS51916"/>
    </source>
</evidence>
<evidence type="ECO:0000313" key="10">
    <source>
        <dbReference type="Proteomes" id="UP001447188"/>
    </source>
</evidence>
<dbReference type="Pfam" id="PF04683">
    <property type="entry name" value="Rpn13_ADRM1_Pru"/>
    <property type="match status" value="1"/>
</dbReference>
<proteinExistence type="predicted"/>
<evidence type="ECO:0000259" key="8">
    <source>
        <dbReference type="PROSITE" id="PS51917"/>
    </source>
</evidence>
<protein>
    <recommendedName>
        <fullName evidence="11">Adhesion regulating molecule</fullName>
    </recommendedName>
</protein>
<keyword evidence="4" id="KW-0647">Proteasome</keyword>
<feature type="compositionally biased region" description="Polar residues" evidence="6">
    <location>
        <begin position="165"/>
        <end position="176"/>
    </location>
</feature>
<feature type="domain" description="DEUBAD" evidence="7">
    <location>
        <begin position="199"/>
        <end position="318"/>
    </location>
</feature>
<dbReference type="CDD" id="cd13314">
    <property type="entry name" value="PH_Rpn13"/>
    <property type="match status" value="1"/>
</dbReference>